<dbReference type="InterPro" id="IPR001763">
    <property type="entry name" value="Rhodanese-like_dom"/>
</dbReference>
<comment type="caution">
    <text evidence="3">The sequence shown here is derived from an EMBL/GenBank/DDBJ whole genome shotgun (WGS) entry which is preliminary data.</text>
</comment>
<feature type="chain" id="PRO_5046227216" description="Rhodanese domain-containing protein" evidence="1">
    <location>
        <begin position="27"/>
        <end position="196"/>
    </location>
</feature>
<organism evidence="3 4">
    <name type="scientific">Rhodovibrio sodomensis</name>
    <dbReference type="NCBI Taxonomy" id="1088"/>
    <lineage>
        <taxon>Bacteria</taxon>
        <taxon>Pseudomonadati</taxon>
        <taxon>Pseudomonadota</taxon>
        <taxon>Alphaproteobacteria</taxon>
        <taxon>Rhodospirillales</taxon>
        <taxon>Rhodovibrionaceae</taxon>
        <taxon>Rhodovibrio</taxon>
    </lineage>
</organism>
<dbReference type="Pfam" id="PF00581">
    <property type="entry name" value="Rhodanese"/>
    <property type="match status" value="1"/>
</dbReference>
<keyword evidence="1" id="KW-0732">Signal</keyword>
<dbReference type="InterPro" id="IPR036873">
    <property type="entry name" value="Rhodanese-like_dom_sf"/>
</dbReference>
<dbReference type="SUPFAM" id="SSF52821">
    <property type="entry name" value="Rhodanese/Cell cycle control phosphatase"/>
    <property type="match status" value="1"/>
</dbReference>
<evidence type="ECO:0000313" key="4">
    <source>
        <dbReference type="Proteomes" id="UP001296873"/>
    </source>
</evidence>
<proteinExistence type="predicted"/>
<dbReference type="CDD" id="cd00158">
    <property type="entry name" value="RHOD"/>
    <property type="match status" value="1"/>
</dbReference>
<name>A0ABS1DGM8_9PROT</name>
<evidence type="ECO:0000256" key="1">
    <source>
        <dbReference type="SAM" id="SignalP"/>
    </source>
</evidence>
<dbReference type="EMBL" id="NRRL01000025">
    <property type="protein sequence ID" value="MBK1668540.1"/>
    <property type="molecule type" value="Genomic_DNA"/>
</dbReference>
<protein>
    <recommendedName>
        <fullName evidence="2">Rhodanese domain-containing protein</fullName>
    </recommendedName>
</protein>
<feature type="domain" description="Rhodanese" evidence="2">
    <location>
        <begin position="74"/>
        <end position="187"/>
    </location>
</feature>
<feature type="signal peptide" evidence="1">
    <location>
        <begin position="1"/>
        <end position="26"/>
    </location>
</feature>
<accession>A0ABS1DGM8</accession>
<dbReference type="NCBIfam" id="TIGR03865">
    <property type="entry name" value="PQQ_CXXCW"/>
    <property type="match status" value="1"/>
</dbReference>
<evidence type="ECO:0000313" key="3">
    <source>
        <dbReference type="EMBL" id="MBK1668540.1"/>
    </source>
</evidence>
<evidence type="ECO:0000259" key="2">
    <source>
        <dbReference type="PROSITE" id="PS50206"/>
    </source>
</evidence>
<dbReference type="Gene3D" id="3.40.250.10">
    <property type="entry name" value="Rhodanese-like domain"/>
    <property type="match status" value="1"/>
</dbReference>
<dbReference type="InterPro" id="IPR022376">
    <property type="entry name" value="PQQ_CXXCW"/>
</dbReference>
<keyword evidence="4" id="KW-1185">Reference proteome</keyword>
<dbReference type="Proteomes" id="UP001296873">
    <property type="component" value="Unassembled WGS sequence"/>
</dbReference>
<sequence>MIVSGQRLGRSLIAGLFLAASLGSAAAPAGATAQAASEVPLPDGYRMSDYSAPVPERLPGATTIDAARAAALLAGGDAVFIDVIPTPPRPEDRTQWNPPTKSSLPTAHWLPNVGRGDIPAGTDAYYREQLRRLTGGDKTRALVIFCKPNCWMSWNAAKRALHYEYSEVYWFPGGTAAWREAGHELERVAPVGEIPR</sequence>
<dbReference type="PROSITE" id="PS50206">
    <property type="entry name" value="RHODANESE_3"/>
    <property type="match status" value="1"/>
</dbReference>
<reference evidence="3 4" key="1">
    <citation type="journal article" date="2020" name="Microorganisms">
        <title>Osmotic Adaptation and Compatible Solute Biosynthesis of Phototrophic Bacteria as Revealed from Genome Analyses.</title>
        <authorList>
            <person name="Imhoff J.F."/>
            <person name="Rahn T."/>
            <person name="Kunzel S."/>
            <person name="Keller A."/>
            <person name="Neulinger S.C."/>
        </authorList>
    </citation>
    <scope>NUCLEOTIDE SEQUENCE [LARGE SCALE GENOMIC DNA]</scope>
    <source>
        <strain evidence="3 4">DSM 9895</strain>
    </source>
</reference>
<dbReference type="RefSeq" id="WP_200340854.1">
    <property type="nucleotide sequence ID" value="NZ_NRRL01000025.1"/>
</dbReference>
<gene>
    <name evidence="3" type="ORF">CKO28_10900</name>
</gene>